<feature type="compositionally biased region" description="Basic and acidic residues" evidence="1">
    <location>
        <begin position="61"/>
        <end position="102"/>
    </location>
</feature>
<evidence type="ECO:0000256" key="1">
    <source>
        <dbReference type="SAM" id="MobiDB-lite"/>
    </source>
</evidence>
<name>A0A316VJ35_9BASI</name>
<feature type="compositionally biased region" description="Basic and acidic residues" evidence="1">
    <location>
        <begin position="110"/>
        <end position="122"/>
    </location>
</feature>
<dbReference type="AlphaFoldDB" id="A0A316VJ35"/>
<dbReference type="RefSeq" id="XP_025357924.1">
    <property type="nucleotide sequence ID" value="XM_025497567.1"/>
</dbReference>
<feature type="region of interest" description="Disordered" evidence="1">
    <location>
        <begin position="57"/>
        <end position="122"/>
    </location>
</feature>
<accession>A0A316VJ35</accession>
<evidence type="ECO:0000313" key="3">
    <source>
        <dbReference type="Proteomes" id="UP000245771"/>
    </source>
</evidence>
<sequence length="205" mass="23977">MCQSTIIEKRSNSHSGGHLKTLEKALMDDSGDESRVASPHEFQKVYDSYRSVIASVPETGKALHDPYKQQKIEEKSTTKESEAKIDKAKSNKPRKSSEEVRQRKMMTSRKWRETNREKKNEARRATYAKAVIEAGGRYVSREERTRMAITKPRTRKYAKGYYGVENRHKRRVDKSISKKGMTKEEAIEEANQHFQKLNQQWRRKL</sequence>
<proteinExistence type="predicted"/>
<feature type="compositionally biased region" description="Basic and acidic residues" evidence="1">
    <location>
        <begin position="20"/>
        <end position="35"/>
    </location>
</feature>
<feature type="region of interest" description="Disordered" evidence="1">
    <location>
        <begin position="1"/>
        <end position="39"/>
    </location>
</feature>
<gene>
    <name evidence="2" type="ORF">FA14DRAFT_152990</name>
</gene>
<organism evidence="2 3">
    <name type="scientific">Meira miltonrushii</name>
    <dbReference type="NCBI Taxonomy" id="1280837"/>
    <lineage>
        <taxon>Eukaryota</taxon>
        <taxon>Fungi</taxon>
        <taxon>Dikarya</taxon>
        <taxon>Basidiomycota</taxon>
        <taxon>Ustilaginomycotina</taxon>
        <taxon>Exobasidiomycetes</taxon>
        <taxon>Exobasidiales</taxon>
        <taxon>Brachybasidiaceae</taxon>
        <taxon>Meira</taxon>
    </lineage>
</organism>
<evidence type="ECO:0000313" key="2">
    <source>
        <dbReference type="EMBL" id="PWN37622.1"/>
    </source>
</evidence>
<keyword evidence="3" id="KW-1185">Reference proteome</keyword>
<dbReference type="InParanoid" id="A0A316VJ35"/>
<dbReference type="GeneID" id="37019348"/>
<protein>
    <submittedName>
        <fullName evidence="2">Uncharacterized protein</fullName>
    </submittedName>
</protein>
<reference evidence="2 3" key="1">
    <citation type="journal article" date="2018" name="Mol. Biol. Evol.">
        <title>Broad Genomic Sampling Reveals a Smut Pathogenic Ancestry of the Fungal Clade Ustilaginomycotina.</title>
        <authorList>
            <person name="Kijpornyongpan T."/>
            <person name="Mondo S.J."/>
            <person name="Barry K."/>
            <person name="Sandor L."/>
            <person name="Lee J."/>
            <person name="Lipzen A."/>
            <person name="Pangilinan J."/>
            <person name="LaButti K."/>
            <person name="Hainaut M."/>
            <person name="Henrissat B."/>
            <person name="Grigoriev I.V."/>
            <person name="Spatafora J.W."/>
            <person name="Aime M.C."/>
        </authorList>
    </citation>
    <scope>NUCLEOTIDE SEQUENCE [LARGE SCALE GENOMIC DNA]</scope>
    <source>
        <strain evidence="2 3">MCA 3882</strain>
    </source>
</reference>
<dbReference type="Proteomes" id="UP000245771">
    <property type="component" value="Unassembled WGS sequence"/>
</dbReference>
<dbReference type="EMBL" id="KZ819602">
    <property type="protein sequence ID" value="PWN37622.1"/>
    <property type="molecule type" value="Genomic_DNA"/>
</dbReference>